<evidence type="ECO:0000313" key="2">
    <source>
        <dbReference type="Proteomes" id="UP000290172"/>
    </source>
</evidence>
<dbReference type="AlphaFoldDB" id="A0A4Q0YF40"/>
<dbReference type="Proteomes" id="UP000290172">
    <property type="component" value="Unassembled WGS sequence"/>
</dbReference>
<comment type="caution">
    <text evidence="1">The sequence shown here is derived from an EMBL/GenBank/DDBJ whole genome shotgun (WGS) entry which is preliminary data.</text>
</comment>
<dbReference type="RefSeq" id="WP_164970250.1">
    <property type="nucleotide sequence ID" value="NZ_PDKJ01000003.1"/>
</dbReference>
<organism evidence="1 2">
    <name type="scientific">Halarcobacter ebronensis</name>
    <dbReference type="NCBI Taxonomy" id="1462615"/>
    <lineage>
        <taxon>Bacteria</taxon>
        <taxon>Pseudomonadati</taxon>
        <taxon>Campylobacterota</taxon>
        <taxon>Epsilonproteobacteria</taxon>
        <taxon>Campylobacterales</taxon>
        <taxon>Arcobacteraceae</taxon>
        <taxon>Halarcobacter</taxon>
    </lineage>
</organism>
<sequence length="242" mass="26586">MTMDGRLLTKEGQKQIKEDFKEVLNKLDDFSRYVKDKTGNYKLSDEQISQILADKSIQNVLNGIPIQEILTQTESEAFIFTLPKEEIIKKRLVDYIVDGAKGINKLVDIVGENNAAAAILILQVSREGPVGTATTLLGDKIKDIVFGGLKSEFSNYIANDIFGANNGEWNSEQQQALNSLADGTSEFSIDMILSGGVFGVIKDAKNLGKKSDAFDSTWKSATQMSKEEANTLLDITLPSNIK</sequence>
<accession>A0A4Q0YF40</accession>
<evidence type="ECO:0000313" key="1">
    <source>
        <dbReference type="EMBL" id="RXJ69112.1"/>
    </source>
</evidence>
<gene>
    <name evidence="1" type="ORF">CRV08_03625</name>
</gene>
<name>A0A4Q0YF40_9BACT</name>
<dbReference type="EMBL" id="PDKJ01000003">
    <property type="protein sequence ID" value="RXJ69112.1"/>
    <property type="molecule type" value="Genomic_DNA"/>
</dbReference>
<protein>
    <submittedName>
        <fullName evidence="1">Uncharacterized protein</fullName>
    </submittedName>
</protein>
<reference evidence="1 2" key="1">
    <citation type="submission" date="2017-10" db="EMBL/GenBank/DDBJ databases">
        <title>Genomics of the genus Arcobacter.</title>
        <authorList>
            <person name="Perez-Cataluna A."/>
            <person name="Figueras M.J."/>
        </authorList>
    </citation>
    <scope>NUCLEOTIDE SEQUENCE [LARGE SCALE GENOMIC DNA]</scope>
    <source>
        <strain evidence="1 2">CECT 8993</strain>
    </source>
</reference>
<proteinExistence type="predicted"/>